<evidence type="ECO:0000313" key="1">
    <source>
        <dbReference type="EMBL" id="GHH54193.1"/>
    </source>
</evidence>
<name>A0ABQ3MPY2_9PSEU</name>
<dbReference type="Proteomes" id="UP000605568">
    <property type="component" value="Unassembled WGS sequence"/>
</dbReference>
<evidence type="ECO:0000313" key="2">
    <source>
        <dbReference type="Proteomes" id="UP000605568"/>
    </source>
</evidence>
<sequence>MLRIHPYGPAETKENPIDAALSESTWVGIVMDETPSAYPDPSARPDAPTVGVPGRHRDAHLAAIDDHLVRALVMLLDDPESKSFPADLLRRRRVEAAYEGA</sequence>
<protein>
    <submittedName>
        <fullName evidence="1">Uncharacterized protein</fullName>
    </submittedName>
</protein>
<organism evidence="1 2">
    <name type="scientific">Lentzea cavernae</name>
    <dbReference type="NCBI Taxonomy" id="2020703"/>
    <lineage>
        <taxon>Bacteria</taxon>
        <taxon>Bacillati</taxon>
        <taxon>Actinomycetota</taxon>
        <taxon>Actinomycetes</taxon>
        <taxon>Pseudonocardiales</taxon>
        <taxon>Pseudonocardiaceae</taxon>
        <taxon>Lentzea</taxon>
    </lineage>
</organism>
<dbReference type="EMBL" id="BNAR01000013">
    <property type="protein sequence ID" value="GHH54193.1"/>
    <property type="molecule type" value="Genomic_DNA"/>
</dbReference>
<proteinExistence type="predicted"/>
<accession>A0ABQ3MPY2</accession>
<comment type="caution">
    <text evidence="1">The sequence shown here is derived from an EMBL/GenBank/DDBJ whole genome shotgun (WGS) entry which is preliminary data.</text>
</comment>
<gene>
    <name evidence="1" type="ORF">GCM10017774_68770</name>
</gene>
<keyword evidence="2" id="KW-1185">Reference proteome</keyword>
<reference evidence="2" key="1">
    <citation type="journal article" date="2019" name="Int. J. Syst. Evol. Microbiol.">
        <title>The Global Catalogue of Microorganisms (GCM) 10K type strain sequencing project: providing services to taxonomists for standard genome sequencing and annotation.</title>
        <authorList>
            <consortium name="The Broad Institute Genomics Platform"/>
            <consortium name="The Broad Institute Genome Sequencing Center for Infectious Disease"/>
            <person name="Wu L."/>
            <person name="Ma J."/>
        </authorList>
    </citation>
    <scope>NUCLEOTIDE SEQUENCE [LARGE SCALE GENOMIC DNA]</scope>
    <source>
        <strain evidence="2">CGMCC 4.7367</strain>
    </source>
</reference>